<name>A0ABX5QCQ0_9MICO</name>
<evidence type="ECO:0000313" key="3">
    <source>
        <dbReference type="Proteomes" id="UP000285768"/>
    </source>
</evidence>
<gene>
    <name evidence="2" type="ORF">Leucomu_01605</name>
</gene>
<protein>
    <submittedName>
        <fullName evidence="2">Mannosyltransferase</fullName>
    </submittedName>
</protein>
<dbReference type="EMBL" id="CP035037">
    <property type="protein sequence ID" value="QAB16798.1"/>
    <property type="molecule type" value="Genomic_DNA"/>
</dbReference>
<dbReference type="Proteomes" id="UP000285768">
    <property type="component" value="Chromosome"/>
</dbReference>
<feature type="compositionally biased region" description="Basic and acidic residues" evidence="1">
    <location>
        <begin position="232"/>
        <end position="245"/>
    </location>
</feature>
<proteinExistence type="predicted"/>
<evidence type="ECO:0000256" key="1">
    <source>
        <dbReference type="SAM" id="MobiDB-lite"/>
    </source>
</evidence>
<feature type="region of interest" description="Disordered" evidence="1">
    <location>
        <begin position="231"/>
        <end position="253"/>
    </location>
</feature>
<dbReference type="SUPFAM" id="SSF53756">
    <property type="entry name" value="UDP-Glycosyltransferase/glycogen phosphorylase"/>
    <property type="match status" value="1"/>
</dbReference>
<dbReference type="GO" id="GO:0016757">
    <property type="term" value="F:glycosyltransferase activity"/>
    <property type="evidence" value="ECO:0007669"/>
    <property type="project" value="UniProtKB-KW"/>
</dbReference>
<keyword evidence="2" id="KW-0328">Glycosyltransferase</keyword>
<keyword evidence="2" id="KW-0808">Transferase</keyword>
<accession>A0ABX5QCQ0</accession>
<sequence>MAMLTLIAEPFPDWEAAAQAAAARDLANAVAATAPRSCSARYLIARGTEKPEFSSPVIRVEQLPMRASMLPYVWQSGTTARPLDGEFVHSLTPMLPLRSRGEDDGSQTSVTIPHSLAWEAPALLGGAQARLFPAFARRAVKLADVLLTPTHATARVLQRQYGEHLRVQVLPLAPPSEYVAGDDAAERRAALELPERYALTTAMPGEFGRLEWLFDALRTDPSLPHLVVLDGLDPRPPSKEHRDENGAGEPAVPDELRDRVVVVRPRELADVGAVLAGASLLLQPQTYSGTGYTVLGALGAGVPVLHADQEATAELVLDAGVAADASGPFAAEYSRLFRDTDALAQLSVLACDRGRGFSWRSAAWQLWETHANL</sequence>
<organism evidence="2 3">
    <name type="scientific">Leucobacter muris</name>
    <dbReference type="NCBI Taxonomy" id="1935379"/>
    <lineage>
        <taxon>Bacteria</taxon>
        <taxon>Bacillati</taxon>
        <taxon>Actinomycetota</taxon>
        <taxon>Actinomycetes</taxon>
        <taxon>Micrococcales</taxon>
        <taxon>Microbacteriaceae</taxon>
        <taxon>Leucobacter</taxon>
    </lineage>
</organism>
<dbReference type="Gene3D" id="3.40.50.2000">
    <property type="entry name" value="Glycogen Phosphorylase B"/>
    <property type="match status" value="1"/>
</dbReference>
<keyword evidence="3" id="KW-1185">Reference proteome</keyword>
<evidence type="ECO:0000313" key="2">
    <source>
        <dbReference type="EMBL" id="QAB16798.1"/>
    </source>
</evidence>
<reference evidence="2 3" key="1">
    <citation type="submission" date="2019-01" db="EMBL/GenBank/DDBJ databases">
        <title>Leucobacter muris sp. nov. isolated from the nose of a laboratory mouse.</title>
        <authorList>
            <person name="Benga L."/>
            <person name="Sproeer C."/>
            <person name="Schumann P."/>
            <person name="Verbarg S."/>
            <person name="Bunk B."/>
            <person name="Engelhardt E."/>
            <person name="Benten P.M."/>
            <person name="Sager M."/>
        </authorList>
    </citation>
    <scope>NUCLEOTIDE SEQUENCE [LARGE SCALE GENOMIC DNA]</scope>
    <source>
        <strain evidence="2 3">DSM 101948</strain>
    </source>
</reference>
<dbReference type="RefSeq" id="WP_128386126.1">
    <property type="nucleotide sequence ID" value="NZ_CP035037.1"/>
</dbReference>